<feature type="compositionally biased region" description="Polar residues" evidence="1">
    <location>
        <begin position="619"/>
        <end position="630"/>
    </location>
</feature>
<dbReference type="HOGENOM" id="CLU_380888_0_0_1"/>
<gene>
    <name evidence="2" type="ORF">BN946_scf185007.g233</name>
</gene>
<dbReference type="AlphaFoldDB" id="A0A060SL63"/>
<feature type="region of interest" description="Disordered" evidence="1">
    <location>
        <begin position="1"/>
        <end position="22"/>
    </location>
</feature>
<accession>A0A060SL63</accession>
<feature type="compositionally biased region" description="Low complexity" evidence="1">
    <location>
        <begin position="300"/>
        <end position="309"/>
    </location>
</feature>
<feature type="compositionally biased region" description="Basic and acidic residues" evidence="1">
    <location>
        <begin position="122"/>
        <end position="131"/>
    </location>
</feature>
<feature type="compositionally biased region" description="Polar residues" evidence="1">
    <location>
        <begin position="94"/>
        <end position="121"/>
    </location>
</feature>
<feature type="region of interest" description="Disordered" evidence="1">
    <location>
        <begin position="215"/>
        <end position="234"/>
    </location>
</feature>
<feature type="compositionally biased region" description="Low complexity" evidence="1">
    <location>
        <begin position="326"/>
        <end position="339"/>
    </location>
</feature>
<name>A0A060SL63_PYCCI</name>
<dbReference type="Proteomes" id="UP000029665">
    <property type="component" value="Unassembled WGS sequence"/>
</dbReference>
<feature type="region of interest" description="Disordered" evidence="1">
    <location>
        <begin position="588"/>
        <end position="659"/>
    </location>
</feature>
<dbReference type="EMBL" id="CCBP010000119">
    <property type="protein sequence ID" value="CDO73178.1"/>
    <property type="molecule type" value="Genomic_DNA"/>
</dbReference>
<evidence type="ECO:0000313" key="2">
    <source>
        <dbReference type="EMBL" id="CDO73178.1"/>
    </source>
</evidence>
<organism evidence="2 3">
    <name type="scientific">Pycnoporus cinnabarinus</name>
    <name type="common">Cinnabar-red polypore</name>
    <name type="synonym">Trametes cinnabarina</name>
    <dbReference type="NCBI Taxonomy" id="5643"/>
    <lineage>
        <taxon>Eukaryota</taxon>
        <taxon>Fungi</taxon>
        <taxon>Dikarya</taxon>
        <taxon>Basidiomycota</taxon>
        <taxon>Agaricomycotina</taxon>
        <taxon>Agaricomycetes</taxon>
        <taxon>Polyporales</taxon>
        <taxon>Polyporaceae</taxon>
        <taxon>Trametes</taxon>
    </lineage>
</organism>
<feature type="compositionally biased region" description="Polar residues" evidence="1">
    <location>
        <begin position="598"/>
        <end position="608"/>
    </location>
</feature>
<proteinExistence type="predicted"/>
<dbReference type="OMA" id="KKIRLMH"/>
<feature type="compositionally biased region" description="Low complexity" evidence="1">
    <location>
        <begin position="649"/>
        <end position="659"/>
    </location>
</feature>
<protein>
    <submittedName>
        <fullName evidence="2">Uncharacterized protein</fullName>
    </submittedName>
</protein>
<feature type="compositionally biased region" description="Low complexity" evidence="1">
    <location>
        <begin position="375"/>
        <end position="387"/>
    </location>
</feature>
<evidence type="ECO:0000313" key="3">
    <source>
        <dbReference type="Proteomes" id="UP000029665"/>
    </source>
</evidence>
<sequence>MSSSTTDTPPLATMSSERITSRPQSWNALRALECLTPPSPSPSGSLGALATLASLGDIPIFLHTSDDAPPHDLNLVCPSPGRPHSAYLMPSGSTTTVHSTNTFGMPRSQTPDMPFESQNVLTHDDASDRTARPSTARPTNPPDSAYLSTVRPSRSAGYFSNRLASISDLSRFTVSAYMDPWRSNDNLAASSSSSFYSYADSGPAISPSGSIIVTQADDSSSFPQSPPAFYEGSPCPSTDSLAGGFAHRLAPSISRSWSNISSAIFTRRNLSPSPSTTSTTASEEQISGGKNFRFPRKPSGKSSSPSSHSDLGTQTTRCPSPLGKHSSISTPASPITSRSEAMPRPLRAPGLSIDAESGAPRFPSNSAPGASAGTHSPSSHPRPISRPAPVHSLPGVLSWMRGIRIELWIDQEGFRAIRPQFHLTGYTPPSTEHSHALPSITDTLTHGIAIFQPTRRQGAIYHRGALDSAPVLRRLTLAGNEEKDYISRHASLTIKADGVYAVTGTEWFADFPRELAGERPDGTGSLLLKWRFEYRVDDCVPGPKRPVVSGDKAFIPLSFSCSPGLLHPAHGKPIRLMHVLKKNITPKLSAKRARANASRPSKSPQQDVAPTAHRRTRSSDPSVSLPTTLSDRTRKTRSASVSEPEARSRTTTRTDASTVVSPRLSAHIISPEELAQILENFPTPANTAVVARTSWGLSPPSYMRRPKARWEVEGGARTTAMTAPTEF</sequence>
<feature type="compositionally biased region" description="Low complexity" evidence="1">
    <location>
        <begin position="271"/>
        <end position="280"/>
    </location>
</feature>
<dbReference type="OrthoDB" id="3269398at2759"/>
<evidence type="ECO:0000256" key="1">
    <source>
        <dbReference type="SAM" id="MobiDB-lite"/>
    </source>
</evidence>
<reference evidence="2" key="1">
    <citation type="submission" date="2014-01" db="EMBL/GenBank/DDBJ databases">
        <title>The genome of the white-rot fungus Pycnoporus cinnabarinus: a basidiomycete model with a versatile arsenal for lignocellulosic biomass breakdown.</title>
        <authorList>
            <person name="Levasseur A."/>
            <person name="Lomascolo A."/>
            <person name="Ruiz-Duenas F.J."/>
            <person name="Uzan E."/>
            <person name="Piumi F."/>
            <person name="Kues U."/>
            <person name="Ram A.F.J."/>
            <person name="Murat C."/>
            <person name="Haon M."/>
            <person name="Benoit I."/>
            <person name="Arfi Y."/>
            <person name="Chevret D."/>
            <person name="Drula E."/>
            <person name="Kwon M.J."/>
            <person name="Gouret P."/>
            <person name="Lesage-Meessen L."/>
            <person name="Lombard V."/>
            <person name="Mariette J."/>
            <person name="Noirot C."/>
            <person name="Park J."/>
            <person name="Patyshakuliyeva A."/>
            <person name="Wieneger R.A.B."/>
            <person name="Wosten H.A.B."/>
            <person name="Martin F."/>
            <person name="Coutinho P.M."/>
            <person name="de Vries R."/>
            <person name="Martinez A.T."/>
            <person name="Klopp C."/>
            <person name="Pontarotti P."/>
            <person name="Henrissat B."/>
            <person name="Record E."/>
        </authorList>
    </citation>
    <scope>NUCLEOTIDE SEQUENCE [LARGE SCALE GENOMIC DNA]</scope>
    <source>
        <strain evidence="2">BRFM137</strain>
    </source>
</reference>
<feature type="region of interest" description="Disordered" evidence="1">
    <location>
        <begin position="94"/>
        <end position="149"/>
    </location>
</feature>
<comment type="caution">
    <text evidence="2">The sequence shown here is derived from an EMBL/GenBank/DDBJ whole genome shotgun (WGS) entry which is preliminary data.</text>
</comment>
<keyword evidence="3" id="KW-1185">Reference proteome</keyword>
<feature type="region of interest" description="Disordered" evidence="1">
    <location>
        <begin position="268"/>
        <end position="390"/>
    </location>
</feature>